<dbReference type="InterPro" id="IPR003018">
    <property type="entry name" value="GAF"/>
</dbReference>
<dbReference type="InterPro" id="IPR029016">
    <property type="entry name" value="GAF-like_dom_sf"/>
</dbReference>
<feature type="domain" description="HTH bat-type" evidence="4">
    <location>
        <begin position="286"/>
        <end position="337"/>
    </location>
</feature>
<gene>
    <name evidence="6" type="ORF">GRX66_17920</name>
</gene>
<evidence type="ECO:0000259" key="3">
    <source>
        <dbReference type="Pfam" id="PF01590"/>
    </source>
</evidence>
<organism evidence="6 7">
    <name type="scientific">Halobacterium bonnevillei</name>
    <dbReference type="NCBI Taxonomy" id="2692200"/>
    <lineage>
        <taxon>Archaea</taxon>
        <taxon>Methanobacteriati</taxon>
        <taxon>Methanobacteriota</taxon>
        <taxon>Stenosarchaea group</taxon>
        <taxon>Halobacteria</taxon>
        <taxon>Halobacteriales</taxon>
        <taxon>Halobacteriaceae</taxon>
        <taxon>Halobacterium</taxon>
    </lineage>
</organism>
<keyword evidence="1" id="KW-0805">Transcription regulation</keyword>
<dbReference type="RefSeq" id="WP_159527716.1">
    <property type="nucleotide sequence ID" value="NZ_WUUU01000260.1"/>
</dbReference>
<proteinExistence type="predicted"/>
<feature type="domain" description="Bacterioopsin transcriptional activator GAF and HTH associated" evidence="5">
    <location>
        <begin position="125"/>
        <end position="280"/>
    </location>
</feature>
<dbReference type="PANTHER" id="PTHR34236">
    <property type="entry name" value="DIMETHYL SULFOXIDE REDUCTASE TRANSCRIPTIONAL ACTIVATOR"/>
    <property type="match status" value="1"/>
</dbReference>
<dbReference type="SUPFAM" id="SSF55781">
    <property type="entry name" value="GAF domain-like"/>
    <property type="match status" value="1"/>
</dbReference>
<dbReference type="EMBL" id="WUUU01000260">
    <property type="protein sequence ID" value="MXR22369.1"/>
    <property type="molecule type" value="Genomic_DNA"/>
</dbReference>
<dbReference type="Pfam" id="PF15915">
    <property type="entry name" value="BAT"/>
    <property type="match status" value="1"/>
</dbReference>
<dbReference type="Gene3D" id="3.30.450.40">
    <property type="match status" value="1"/>
</dbReference>
<evidence type="ECO:0000256" key="1">
    <source>
        <dbReference type="ARBA" id="ARBA00023015"/>
    </source>
</evidence>
<dbReference type="Gene3D" id="1.10.10.10">
    <property type="entry name" value="Winged helix-like DNA-binding domain superfamily/Winged helix DNA-binding domain"/>
    <property type="match status" value="1"/>
</dbReference>
<sequence length="356" mass="37626">RLRESRGRPADTIDLVSLAGARGDVFDPGTEAGVDAVLRSGDVHATDDVSADPAFAAWRPVAEEAGFRAGVVVPVEDGETTYGALCVGIDADDVSEHEQQLLAGAGRCVGRAITIAQQRRLLLSDTVLEVAVETTSEASLFAAVAAAHDCELELDGLVPGVDNSLIYFLRLSGAPAEAALSWLTDHEDVADGRLVQDYGDEVLLEVVVTGLDVAKAVTEYGASVREMTATPSGQRVVGDISANADVRSLVAELADDFSDVELVSKRERSQTSESPAGFRASLNESLTAKQAAVLRAAYHAGYFEWPRGTTAEELADAIGVTSPTLHNHLRRAQQKLLSAFLVDEDAALGGTEWPDD</sequence>
<dbReference type="Pfam" id="PF01590">
    <property type="entry name" value="GAF"/>
    <property type="match status" value="1"/>
</dbReference>
<dbReference type="OrthoDB" id="234125at2157"/>
<dbReference type="Pfam" id="PF04967">
    <property type="entry name" value="HTH_10"/>
    <property type="match status" value="1"/>
</dbReference>
<dbReference type="PANTHER" id="PTHR34236:SF1">
    <property type="entry name" value="DIMETHYL SULFOXIDE REDUCTASE TRANSCRIPTIONAL ACTIVATOR"/>
    <property type="match status" value="1"/>
</dbReference>
<keyword evidence="2" id="KW-0804">Transcription</keyword>
<evidence type="ECO:0000259" key="5">
    <source>
        <dbReference type="Pfam" id="PF15915"/>
    </source>
</evidence>
<dbReference type="InterPro" id="IPR007050">
    <property type="entry name" value="HTH_bacterioopsin"/>
</dbReference>
<evidence type="ECO:0000313" key="6">
    <source>
        <dbReference type="EMBL" id="MXR22369.1"/>
    </source>
</evidence>
<accession>A0A6B0SYC8</accession>
<comment type="caution">
    <text evidence="6">The sequence shown here is derived from an EMBL/GenBank/DDBJ whole genome shotgun (WGS) entry which is preliminary data.</text>
</comment>
<keyword evidence="7" id="KW-1185">Reference proteome</keyword>
<evidence type="ECO:0000256" key="2">
    <source>
        <dbReference type="ARBA" id="ARBA00023163"/>
    </source>
</evidence>
<protein>
    <submittedName>
        <fullName evidence="6">GAF domain-containing protein</fullName>
    </submittedName>
</protein>
<dbReference type="InterPro" id="IPR031803">
    <property type="entry name" value="BAT_GAF/HTH-assoc"/>
</dbReference>
<reference evidence="6 7" key="1">
    <citation type="submission" date="2019-12" db="EMBL/GenBank/DDBJ databases">
        <title>Isolation and characterization of three novel carbon monoxide-oxidizing members of Halobacteria from salione crusts and soils.</title>
        <authorList>
            <person name="Myers M.R."/>
            <person name="King G.M."/>
        </authorList>
    </citation>
    <scope>NUCLEOTIDE SEQUENCE [LARGE SCALE GENOMIC DNA]</scope>
    <source>
        <strain evidence="6 7">PCN9</strain>
    </source>
</reference>
<feature type="non-terminal residue" evidence="6">
    <location>
        <position position="1"/>
    </location>
</feature>
<dbReference type="Proteomes" id="UP000471521">
    <property type="component" value="Unassembled WGS sequence"/>
</dbReference>
<feature type="domain" description="GAF" evidence="3">
    <location>
        <begin position="24"/>
        <end position="113"/>
    </location>
</feature>
<name>A0A6B0SYC8_9EURY</name>
<dbReference type="AlphaFoldDB" id="A0A6B0SYC8"/>
<dbReference type="InterPro" id="IPR036388">
    <property type="entry name" value="WH-like_DNA-bd_sf"/>
</dbReference>
<evidence type="ECO:0000313" key="7">
    <source>
        <dbReference type="Proteomes" id="UP000471521"/>
    </source>
</evidence>
<evidence type="ECO:0000259" key="4">
    <source>
        <dbReference type="Pfam" id="PF04967"/>
    </source>
</evidence>